<feature type="compositionally biased region" description="Low complexity" evidence="6">
    <location>
        <begin position="627"/>
        <end position="639"/>
    </location>
</feature>
<feature type="compositionally biased region" description="Basic and acidic residues" evidence="6">
    <location>
        <begin position="963"/>
        <end position="992"/>
    </location>
</feature>
<feature type="compositionally biased region" description="Low complexity" evidence="6">
    <location>
        <begin position="490"/>
        <end position="508"/>
    </location>
</feature>
<feature type="compositionally biased region" description="Low complexity" evidence="6">
    <location>
        <begin position="952"/>
        <end position="962"/>
    </location>
</feature>
<dbReference type="InterPro" id="IPR003959">
    <property type="entry name" value="ATPase_AAA_core"/>
</dbReference>
<dbReference type="InterPro" id="IPR027417">
    <property type="entry name" value="P-loop_NTPase"/>
</dbReference>
<dbReference type="GO" id="GO:0005524">
    <property type="term" value="F:ATP binding"/>
    <property type="evidence" value="ECO:0007669"/>
    <property type="project" value="UniProtKB-KW"/>
</dbReference>
<reference evidence="8 9" key="1">
    <citation type="journal article" date="2015" name="Sci. Rep.">
        <title>Genome of the facultative scuticociliatosis pathogen Pseudocohnilembus persalinus provides insight into its virulence through horizontal gene transfer.</title>
        <authorList>
            <person name="Xiong J."/>
            <person name="Wang G."/>
            <person name="Cheng J."/>
            <person name="Tian M."/>
            <person name="Pan X."/>
            <person name="Warren A."/>
            <person name="Jiang C."/>
            <person name="Yuan D."/>
            <person name="Miao W."/>
        </authorList>
    </citation>
    <scope>NUCLEOTIDE SEQUENCE [LARGE SCALE GENOMIC DNA]</scope>
    <source>
        <strain evidence="8">36N120E</strain>
    </source>
</reference>
<keyword evidence="5" id="KW-0175">Coiled coil</keyword>
<feature type="compositionally biased region" description="Polar residues" evidence="6">
    <location>
        <begin position="509"/>
        <end position="521"/>
    </location>
</feature>
<evidence type="ECO:0000259" key="7">
    <source>
        <dbReference type="SMART" id="SM00382"/>
    </source>
</evidence>
<proteinExistence type="predicted"/>
<dbReference type="PANTHER" id="PTHR23074:SF83">
    <property type="entry name" value="VACUOLAR PROTEIN SORTING-ASSOCIATED PROTEIN 4A"/>
    <property type="match status" value="1"/>
</dbReference>
<evidence type="ECO:0000256" key="2">
    <source>
        <dbReference type="ARBA" id="ARBA00022490"/>
    </source>
</evidence>
<evidence type="ECO:0000256" key="1">
    <source>
        <dbReference type="ARBA" id="ARBA00004496"/>
    </source>
</evidence>
<dbReference type="GO" id="GO:0005737">
    <property type="term" value="C:cytoplasm"/>
    <property type="evidence" value="ECO:0007669"/>
    <property type="project" value="UniProtKB-SubCell"/>
</dbReference>
<dbReference type="SUPFAM" id="SSF52540">
    <property type="entry name" value="P-loop containing nucleoside triphosphate hydrolases"/>
    <property type="match status" value="1"/>
</dbReference>
<dbReference type="Gene3D" id="1.10.8.60">
    <property type="match status" value="1"/>
</dbReference>
<accession>A0A0V0QYK6</accession>
<dbReference type="InterPro" id="IPR003960">
    <property type="entry name" value="ATPase_AAA_CS"/>
</dbReference>
<evidence type="ECO:0000256" key="6">
    <source>
        <dbReference type="SAM" id="MobiDB-lite"/>
    </source>
</evidence>
<dbReference type="InterPro" id="IPR003593">
    <property type="entry name" value="AAA+_ATPase"/>
</dbReference>
<feature type="region of interest" description="Disordered" evidence="6">
    <location>
        <begin position="438"/>
        <end position="521"/>
    </location>
</feature>
<keyword evidence="9" id="KW-1185">Reference proteome</keyword>
<dbReference type="Proteomes" id="UP000054937">
    <property type="component" value="Unassembled WGS sequence"/>
</dbReference>
<evidence type="ECO:0000313" key="9">
    <source>
        <dbReference type="Proteomes" id="UP000054937"/>
    </source>
</evidence>
<protein>
    <submittedName>
        <fullName evidence="8">p-loop containing nucleoside triphosphate hydrolase</fullName>
    </submittedName>
</protein>
<dbReference type="SMART" id="SM00382">
    <property type="entry name" value="AAA"/>
    <property type="match status" value="1"/>
</dbReference>
<evidence type="ECO:0000313" key="8">
    <source>
        <dbReference type="EMBL" id="KRX07104.1"/>
    </source>
</evidence>
<feature type="compositionally biased region" description="Polar residues" evidence="6">
    <location>
        <begin position="440"/>
        <end position="456"/>
    </location>
</feature>
<name>A0A0V0QYK6_PSEPJ</name>
<keyword evidence="8" id="KW-0378">Hydrolase</keyword>
<feature type="region of interest" description="Disordered" evidence="6">
    <location>
        <begin position="950"/>
        <end position="1023"/>
    </location>
</feature>
<feature type="compositionally biased region" description="Polar residues" evidence="6">
    <location>
        <begin position="465"/>
        <end position="484"/>
    </location>
</feature>
<feature type="compositionally biased region" description="Low complexity" evidence="6">
    <location>
        <begin position="646"/>
        <end position="655"/>
    </location>
</feature>
<dbReference type="PANTHER" id="PTHR23074">
    <property type="entry name" value="AAA DOMAIN-CONTAINING"/>
    <property type="match status" value="1"/>
</dbReference>
<gene>
    <name evidence="8" type="ORF">PPERSA_05268</name>
</gene>
<comment type="subcellular location">
    <subcellularLocation>
        <location evidence="1">Cytoplasm</location>
    </subcellularLocation>
</comment>
<feature type="region of interest" description="Disordered" evidence="6">
    <location>
        <begin position="627"/>
        <end position="657"/>
    </location>
</feature>
<keyword evidence="4" id="KW-0067">ATP-binding</keyword>
<dbReference type="EMBL" id="LDAU01000088">
    <property type="protein sequence ID" value="KRX07104.1"/>
    <property type="molecule type" value="Genomic_DNA"/>
</dbReference>
<sequence length="1342" mass="156805">MLESIQEKDENNNQNNQQIISENKQILNQKESPQIIIILNNLQNSKSSENQKTQQTHLNYSYKIKNLQQQNELQFIKESIFQQPSTNQKCNTIKYDSLTQIDQKNESICQQDRQTFISSFSENITFLVSKFFENQTDTEKQFQNQDQTHTFLFFGPEKSHKQKILIGHNQIIQSENELTEDSENNKNQQQLEQKKKITHKGIIQQLTKDLKNLKNLKKNSLENLEIELQIYSYYNQKFHDMLNNNQILIPQKKPKTNTNTNAFYFENPPLQISLFLDNLNNSLELSTENFQNLLSKYNLIQNQNLNLQQQDLVQTFYEINIKQQKKKITLNFINFSYIDTSVKSTAETREAILEIKSAQTEIFEIFKKIYQEQPRKQSIQSNLNKFPLKHFLQQLYQQQLYFLINITDESSNQNQNFTQINHEIFMKIEQITKIEKKPKTQTINQNQTTLSKQKTINHLDKKKSISTPNLLKKQVQNSNSNLSQEKNKKNTIFNTNNQNSNKKAANQSQTPQNSSNKISQKQNTNNYQMTLQKNRLQQQQNKSKDRIGTLQQQKLNQSLLIQNKQRPQTASLNVNNDFKNQLDQLQNELKTYKDQNKKLQISNQELKNQIENQTKQLKHQEQNNKNYNQSQNLNKNSNSVTENKDQNVQQKTQQQNEDRIQKLTEEIKQLKSSLQKEQLINAKFQIENSKNQKKITEYEEKSKRNSLVQQNPEEFQNQLANQLKNKMEMLQQKIDAQQSEIQIYKDQLNTKTSQLDNVTKTFNQMEKTIRDNENLIENYQIQINQLKQQANLKETPKENKTQQGATSDVSKNFSIECENLKKQIQIQDKQINEKNQQLEILQNIAQDLQKKLKQEQDLGEASMLQLRQSIAMNSQIRIKQQNQNNNSHTNNSPQKQQTDLALKQKLIQKDQLIKDLQEELEEIKKEHLEQEIEIKELSEQNEKLQQELKISKNNQKTNNQEKQNNEKQDNEKQDNEKQEKQEKSEKQEENKKVPGYLQTTASSNKHSKKPQKNYQKGKVVKKARSNNKIDKKELKTDHTKGMDPKLIEQISNQMLQKTSNIDFNDIAGLTEIKQILTEAILWPVSVPHLFKAKNIKLPKGLLMYGPPGNGKSFLAKAISNLANITFFDIPISSLTSKNFGDSEKLITALFALAKNHAPSIIFIDEIDAIAGKRGKSNEQEVTLRMKNELLKAITDCETSNIDEYVMVLGATNRPWEIDDALLRRLEKRILIDNPDHETRVALLKLKLDGQYDKDMDFDLLSQKMIGYSGDDISQICTKASLLTLKEKLLQQNDITKFGALTLDDIRPTNQNDLLEAQKTFNKAVSEETLQLFQEWKQQFGSM</sequence>
<dbReference type="InParanoid" id="A0A0V0QYK6"/>
<dbReference type="OMA" id="INHEIFM"/>
<dbReference type="GO" id="GO:0016887">
    <property type="term" value="F:ATP hydrolysis activity"/>
    <property type="evidence" value="ECO:0007669"/>
    <property type="project" value="InterPro"/>
</dbReference>
<feature type="coiled-coil region" evidence="5">
    <location>
        <begin position="276"/>
        <end position="310"/>
    </location>
</feature>
<dbReference type="Pfam" id="PF00004">
    <property type="entry name" value="AAA"/>
    <property type="match status" value="1"/>
</dbReference>
<dbReference type="FunFam" id="3.40.50.300:FF:001054">
    <property type="entry name" value="ATPase, AAA family, putative"/>
    <property type="match status" value="1"/>
</dbReference>
<evidence type="ECO:0000256" key="3">
    <source>
        <dbReference type="ARBA" id="ARBA00022741"/>
    </source>
</evidence>
<dbReference type="Gene3D" id="3.40.50.300">
    <property type="entry name" value="P-loop containing nucleotide triphosphate hydrolases"/>
    <property type="match status" value="1"/>
</dbReference>
<evidence type="ECO:0000256" key="5">
    <source>
        <dbReference type="SAM" id="Coils"/>
    </source>
</evidence>
<feature type="domain" description="AAA+ ATPase" evidence="7">
    <location>
        <begin position="1097"/>
        <end position="1235"/>
    </location>
</feature>
<keyword evidence="3" id="KW-0547">Nucleotide-binding</keyword>
<dbReference type="InterPro" id="IPR050304">
    <property type="entry name" value="MT-severing_AAA_ATPase"/>
</dbReference>
<keyword evidence="2" id="KW-0963">Cytoplasm</keyword>
<organism evidence="8 9">
    <name type="scientific">Pseudocohnilembus persalinus</name>
    <name type="common">Ciliate</name>
    <dbReference type="NCBI Taxonomy" id="266149"/>
    <lineage>
        <taxon>Eukaryota</taxon>
        <taxon>Sar</taxon>
        <taxon>Alveolata</taxon>
        <taxon>Ciliophora</taxon>
        <taxon>Intramacronucleata</taxon>
        <taxon>Oligohymenophorea</taxon>
        <taxon>Scuticociliatia</taxon>
        <taxon>Philasterida</taxon>
        <taxon>Pseudocohnilembidae</taxon>
        <taxon>Pseudocohnilembus</taxon>
    </lineage>
</organism>
<feature type="coiled-coil region" evidence="5">
    <location>
        <begin position="817"/>
        <end position="858"/>
    </location>
</feature>
<dbReference type="PROSITE" id="PS00674">
    <property type="entry name" value="AAA"/>
    <property type="match status" value="1"/>
</dbReference>
<comment type="caution">
    <text evidence="8">The sequence shown here is derived from an EMBL/GenBank/DDBJ whole genome shotgun (WGS) entry which is preliminary data.</text>
</comment>
<evidence type="ECO:0000256" key="4">
    <source>
        <dbReference type="ARBA" id="ARBA00022840"/>
    </source>
</evidence>